<evidence type="ECO:0000256" key="7">
    <source>
        <dbReference type="ARBA" id="ARBA00023284"/>
    </source>
</evidence>
<dbReference type="InterPro" id="IPR050924">
    <property type="entry name" value="Peroxiredoxin_BCP/PrxQ"/>
</dbReference>
<keyword evidence="6" id="KW-1015">Disulfide bond</keyword>
<comment type="function">
    <text evidence="1">Thiol-specific peroxidase that catalyzes the reduction of hydrogen peroxide and organic hydroperoxides to water and alcohols, respectively. Plays a role in cell protection against oxidative stress by detoxifying peroxides and as sensor of hydrogen peroxide-mediated signaling events.</text>
</comment>
<protein>
    <recommendedName>
        <fullName evidence="2">thioredoxin-dependent peroxiredoxin</fullName>
        <ecNumber evidence="2">1.11.1.24</ecNumber>
    </recommendedName>
    <alternativeName>
        <fullName evidence="10">Bacterioferritin comigratory protein</fullName>
    </alternativeName>
    <alternativeName>
        <fullName evidence="8">Thioredoxin peroxidase</fullName>
    </alternativeName>
</protein>
<evidence type="ECO:0000256" key="4">
    <source>
        <dbReference type="ARBA" id="ARBA00022862"/>
    </source>
</evidence>
<comment type="catalytic activity">
    <reaction evidence="11">
        <text>a hydroperoxide + [thioredoxin]-dithiol = an alcohol + [thioredoxin]-disulfide + H2O</text>
        <dbReference type="Rhea" id="RHEA:62620"/>
        <dbReference type="Rhea" id="RHEA-COMP:10698"/>
        <dbReference type="Rhea" id="RHEA-COMP:10700"/>
        <dbReference type="ChEBI" id="CHEBI:15377"/>
        <dbReference type="ChEBI" id="CHEBI:29950"/>
        <dbReference type="ChEBI" id="CHEBI:30879"/>
        <dbReference type="ChEBI" id="CHEBI:35924"/>
        <dbReference type="ChEBI" id="CHEBI:50058"/>
        <dbReference type="EC" id="1.11.1.24"/>
    </reaction>
</comment>
<comment type="similarity">
    <text evidence="9">Belongs to the peroxiredoxin family. BCP/PrxQ subfamily.</text>
</comment>
<evidence type="ECO:0000256" key="11">
    <source>
        <dbReference type="ARBA" id="ARBA00049091"/>
    </source>
</evidence>
<dbReference type="PANTHER" id="PTHR42801:SF4">
    <property type="entry name" value="AHPC_TSA FAMILY PROTEIN"/>
    <property type="match status" value="1"/>
</dbReference>
<dbReference type="STRING" id="1215089.BBI08_01880"/>
<keyword evidence="14" id="KW-1185">Reference proteome</keyword>
<evidence type="ECO:0000256" key="1">
    <source>
        <dbReference type="ARBA" id="ARBA00003330"/>
    </source>
</evidence>
<evidence type="ECO:0000256" key="2">
    <source>
        <dbReference type="ARBA" id="ARBA00013017"/>
    </source>
</evidence>
<evidence type="ECO:0000259" key="12">
    <source>
        <dbReference type="PROSITE" id="PS51352"/>
    </source>
</evidence>
<dbReference type="GO" id="GO:0005737">
    <property type="term" value="C:cytoplasm"/>
    <property type="evidence" value="ECO:0007669"/>
    <property type="project" value="TreeGrafter"/>
</dbReference>
<evidence type="ECO:0000256" key="3">
    <source>
        <dbReference type="ARBA" id="ARBA00022559"/>
    </source>
</evidence>
<dbReference type="GO" id="GO:0045454">
    <property type="term" value="P:cell redox homeostasis"/>
    <property type="evidence" value="ECO:0007669"/>
    <property type="project" value="TreeGrafter"/>
</dbReference>
<reference evidence="13" key="1">
    <citation type="submission" date="2016-10" db="EMBL/GenBank/DDBJ databases">
        <authorList>
            <person name="de Groot N.N."/>
        </authorList>
    </citation>
    <scope>NUCLEOTIDE SEQUENCE</scope>
    <source>
        <strain evidence="13">DSM 24743</strain>
    </source>
</reference>
<dbReference type="InterPro" id="IPR000866">
    <property type="entry name" value="AhpC/TSA"/>
</dbReference>
<proteinExistence type="inferred from homology"/>
<dbReference type="InterPro" id="IPR013766">
    <property type="entry name" value="Thioredoxin_domain"/>
</dbReference>
<dbReference type="Gene3D" id="3.40.30.10">
    <property type="entry name" value="Glutaredoxin"/>
    <property type="match status" value="1"/>
</dbReference>
<dbReference type="SUPFAM" id="SSF52833">
    <property type="entry name" value="Thioredoxin-like"/>
    <property type="match status" value="1"/>
</dbReference>
<dbReference type="GO" id="GO:0008379">
    <property type="term" value="F:thioredoxin peroxidase activity"/>
    <property type="evidence" value="ECO:0007669"/>
    <property type="project" value="TreeGrafter"/>
</dbReference>
<keyword evidence="7" id="KW-0676">Redox-active center</keyword>
<feature type="domain" description="Thioredoxin" evidence="12">
    <location>
        <begin position="4"/>
        <end position="164"/>
    </location>
</feature>
<evidence type="ECO:0000256" key="5">
    <source>
        <dbReference type="ARBA" id="ARBA00023002"/>
    </source>
</evidence>
<dbReference type="EMBL" id="CP016537">
    <property type="protein sequence ID" value="ANU12656.1"/>
    <property type="molecule type" value="Genomic_DNA"/>
</dbReference>
<evidence type="ECO:0000313" key="13">
    <source>
        <dbReference type="EMBL" id="ANU12656.1"/>
    </source>
</evidence>
<dbReference type="KEGG" id="phc:BBI08_01880"/>
<evidence type="ECO:0000256" key="9">
    <source>
        <dbReference type="ARBA" id="ARBA00038489"/>
    </source>
</evidence>
<sequence length="168" mass="19108">MTILQLGDKAPLFELPLAEGGTYSLEQDLTDRPGWRFLVFFRGSWCPVCNQDLKEIEESLSYFEGKDVYFTALSTDSQENSLGMKNEHSLSFPLLSDLTTDLLDQYGAYYHGEDAPYEDHGIHGEAAHYLLDEKGNILYQQQQTSPYGRPSATELRKVVQYIKKNLKG</sequence>
<dbReference type="PROSITE" id="PS51352">
    <property type="entry name" value="THIOREDOXIN_2"/>
    <property type="match status" value="1"/>
</dbReference>
<dbReference type="RefSeq" id="WP_008497236.1">
    <property type="nucleotide sequence ID" value="NZ_CP016537.2"/>
</dbReference>
<dbReference type="AlphaFoldDB" id="A0A1C7DMB6"/>
<evidence type="ECO:0000256" key="8">
    <source>
        <dbReference type="ARBA" id="ARBA00032824"/>
    </source>
</evidence>
<organism evidence="13 14">
    <name type="scientific">Planococcus halocryophilus</name>
    <dbReference type="NCBI Taxonomy" id="1215089"/>
    <lineage>
        <taxon>Bacteria</taxon>
        <taxon>Bacillati</taxon>
        <taxon>Bacillota</taxon>
        <taxon>Bacilli</taxon>
        <taxon>Bacillales</taxon>
        <taxon>Caryophanaceae</taxon>
        <taxon>Planococcus</taxon>
    </lineage>
</organism>
<gene>
    <name evidence="13" type="ORF">BBI08_01880</name>
</gene>
<dbReference type="OrthoDB" id="9809746at2"/>
<dbReference type="InterPro" id="IPR036249">
    <property type="entry name" value="Thioredoxin-like_sf"/>
</dbReference>
<evidence type="ECO:0000256" key="10">
    <source>
        <dbReference type="ARBA" id="ARBA00041373"/>
    </source>
</evidence>
<evidence type="ECO:0000313" key="14">
    <source>
        <dbReference type="Proteomes" id="UP000092687"/>
    </source>
</evidence>
<accession>A0A1C7DMB6</accession>
<dbReference type="Proteomes" id="UP000092687">
    <property type="component" value="Chromosome"/>
</dbReference>
<name>A0A1C7DMB6_9BACL</name>
<dbReference type="Pfam" id="PF00578">
    <property type="entry name" value="AhpC-TSA"/>
    <property type="match status" value="1"/>
</dbReference>
<dbReference type="GO" id="GO:0034599">
    <property type="term" value="P:cellular response to oxidative stress"/>
    <property type="evidence" value="ECO:0007669"/>
    <property type="project" value="TreeGrafter"/>
</dbReference>
<keyword evidence="4" id="KW-0049">Antioxidant</keyword>
<keyword evidence="5" id="KW-0560">Oxidoreductase</keyword>
<dbReference type="EC" id="1.11.1.24" evidence="2"/>
<keyword evidence="3" id="KW-0575">Peroxidase</keyword>
<evidence type="ECO:0000256" key="6">
    <source>
        <dbReference type="ARBA" id="ARBA00023157"/>
    </source>
</evidence>
<dbReference type="PANTHER" id="PTHR42801">
    <property type="entry name" value="THIOREDOXIN-DEPENDENT PEROXIDE REDUCTASE"/>
    <property type="match status" value="1"/>
</dbReference>